<dbReference type="OrthoDB" id="6718428at2759"/>
<sequence length="273" mass="32072">MKVLRFDTMKDNPELIKYKNQIKNNGPFEEQRLITDLVAELAIALHSKAVLESENAALKLECQNFKFQIAEYERTSNDEKNRLLENVKESQVRIQEKDMILAKKDVQQLEEQKKHIIEVNELKNAYYQQRNLFEKHELELRNTINKLKAETAEINNNYKLCKENVETLQNKYIKYKSKVKYAVGIINTLTSALRRCSKKSAMYNKECQTISHPDKNIHEHYSSCCSLHSQCIVETDKIVLAELFFKQHPSSDDIENVFFIPENKFNNFDNGPY</sequence>
<accession>A0A8K0GEH5</accession>
<keyword evidence="3" id="KW-1185">Reference proteome</keyword>
<protein>
    <submittedName>
        <fullName evidence="2">Uncharacterized protein</fullName>
    </submittedName>
</protein>
<reference evidence="2" key="1">
    <citation type="submission" date="2019-08" db="EMBL/GenBank/DDBJ databases">
        <title>The genome of the North American firefly Photinus pyralis.</title>
        <authorList>
            <consortium name="Photinus pyralis genome working group"/>
            <person name="Fallon T.R."/>
            <person name="Sander Lower S.E."/>
            <person name="Weng J.-K."/>
        </authorList>
    </citation>
    <scope>NUCLEOTIDE SEQUENCE</scope>
    <source>
        <strain evidence="2">TRF0915ILg1</strain>
        <tissue evidence="2">Whole body</tissue>
    </source>
</reference>
<gene>
    <name evidence="2" type="ORF">ILUMI_10058</name>
</gene>
<keyword evidence="1" id="KW-0175">Coiled coil</keyword>
<feature type="coiled-coil region" evidence="1">
    <location>
        <begin position="55"/>
        <end position="178"/>
    </location>
</feature>
<organism evidence="2 3">
    <name type="scientific">Ignelater luminosus</name>
    <name type="common">Cucubano</name>
    <name type="synonym">Pyrophorus luminosus</name>
    <dbReference type="NCBI Taxonomy" id="2038154"/>
    <lineage>
        <taxon>Eukaryota</taxon>
        <taxon>Metazoa</taxon>
        <taxon>Ecdysozoa</taxon>
        <taxon>Arthropoda</taxon>
        <taxon>Hexapoda</taxon>
        <taxon>Insecta</taxon>
        <taxon>Pterygota</taxon>
        <taxon>Neoptera</taxon>
        <taxon>Endopterygota</taxon>
        <taxon>Coleoptera</taxon>
        <taxon>Polyphaga</taxon>
        <taxon>Elateriformia</taxon>
        <taxon>Elateroidea</taxon>
        <taxon>Elateridae</taxon>
        <taxon>Agrypninae</taxon>
        <taxon>Pyrophorini</taxon>
        <taxon>Ignelater</taxon>
    </lineage>
</organism>
<dbReference type="AlphaFoldDB" id="A0A8K0GEH5"/>
<dbReference type="Proteomes" id="UP000801492">
    <property type="component" value="Unassembled WGS sequence"/>
</dbReference>
<dbReference type="EMBL" id="VTPC01005364">
    <property type="protein sequence ID" value="KAF2896116.1"/>
    <property type="molecule type" value="Genomic_DNA"/>
</dbReference>
<evidence type="ECO:0000313" key="2">
    <source>
        <dbReference type="EMBL" id="KAF2896116.1"/>
    </source>
</evidence>
<evidence type="ECO:0000313" key="3">
    <source>
        <dbReference type="Proteomes" id="UP000801492"/>
    </source>
</evidence>
<proteinExistence type="predicted"/>
<comment type="caution">
    <text evidence="2">The sequence shown here is derived from an EMBL/GenBank/DDBJ whole genome shotgun (WGS) entry which is preliminary data.</text>
</comment>
<name>A0A8K0GEH5_IGNLU</name>
<evidence type="ECO:0000256" key="1">
    <source>
        <dbReference type="SAM" id="Coils"/>
    </source>
</evidence>